<gene>
    <name evidence="1" type="ORF">C7H79_05765</name>
</gene>
<organism evidence="1 2">
    <name type="scientific">Nitrosomonas supralitoralis</name>
    <dbReference type="NCBI Taxonomy" id="2116706"/>
    <lineage>
        <taxon>Bacteria</taxon>
        <taxon>Pseudomonadati</taxon>
        <taxon>Pseudomonadota</taxon>
        <taxon>Betaproteobacteria</taxon>
        <taxon>Nitrosomonadales</taxon>
        <taxon>Nitrosomonadaceae</taxon>
        <taxon>Nitrosomonas</taxon>
    </lineage>
</organism>
<comment type="caution">
    <text evidence="1">The sequence shown here is derived from an EMBL/GenBank/DDBJ whole genome shotgun (WGS) entry which is preliminary data.</text>
</comment>
<keyword evidence="2" id="KW-1185">Reference proteome</keyword>
<dbReference type="Proteomes" id="UP000241912">
    <property type="component" value="Unassembled WGS sequence"/>
</dbReference>
<sequence>MATITREDLLTLEAYSKIRKDFRAQVMAHKKKRKISLGENITIIFEDAVTIRYQIQEMLYVERIFHEDEIMHELETYTPLIPDGHNWKATMLIEYPDPAVRAVKLAGLIGIEDKVWVSIAGHTPVYAIADEDLERENSEKTSSVHFLRFELTSEMIQSLHHGAVLSIGVDHPAYQASIDSVDSHVLTSLLKDLSGA</sequence>
<proteinExistence type="predicted"/>
<accession>A0A2P7NWQ3</accession>
<reference evidence="1 2" key="1">
    <citation type="submission" date="2018-03" db="EMBL/GenBank/DDBJ databases">
        <title>Draft genome of Nitrosomonas supralitoralis APG5.</title>
        <authorList>
            <person name="Urakawa H."/>
            <person name="Lopez J.V."/>
        </authorList>
    </citation>
    <scope>NUCLEOTIDE SEQUENCE [LARGE SCALE GENOMIC DNA]</scope>
    <source>
        <strain evidence="1 2">APG5</strain>
    </source>
</reference>
<dbReference type="AlphaFoldDB" id="A0A2P7NWQ3"/>
<dbReference type="Pfam" id="PF12007">
    <property type="entry name" value="DUF3501"/>
    <property type="match status" value="1"/>
</dbReference>
<dbReference type="OrthoDB" id="9780579at2"/>
<dbReference type="EMBL" id="PXXU01000012">
    <property type="protein sequence ID" value="PSJ17888.1"/>
    <property type="molecule type" value="Genomic_DNA"/>
</dbReference>
<evidence type="ECO:0000313" key="1">
    <source>
        <dbReference type="EMBL" id="PSJ17888.1"/>
    </source>
</evidence>
<name>A0A2P7NWQ3_9PROT</name>
<dbReference type="InterPro" id="IPR021890">
    <property type="entry name" value="DUF3501"/>
</dbReference>
<protein>
    <submittedName>
        <fullName evidence="1">DUF3501 domain-containing protein</fullName>
    </submittedName>
</protein>
<evidence type="ECO:0000313" key="2">
    <source>
        <dbReference type="Proteomes" id="UP000241912"/>
    </source>
</evidence>
<dbReference type="RefSeq" id="WP_106706341.1">
    <property type="nucleotide sequence ID" value="NZ_PXXU01000012.1"/>
</dbReference>